<feature type="domain" description="CxC5 like cysteine cluster associated with KDZ" evidence="1">
    <location>
        <begin position="100"/>
        <end position="225"/>
    </location>
</feature>
<dbReference type="Proteomes" id="UP001219525">
    <property type="component" value="Unassembled WGS sequence"/>
</dbReference>
<reference evidence="2" key="1">
    <citation type="submission" date="2023-03" db="EMBL/GenBank/DDBJ databases">
        <title>Massive genome expansion in bonnet fungi (Mycena s.s.) driven by repeated elements and novel gene families across ecological guilds.</title>
        <authorList>
            <consortium name="Lawrence Berkeley National Laboratory"/>
            <person name="Harder C.B."/>
            <person name="Miyauchi S."/>
            <person name="Viragh M."/>
            <person name="Kuo A."/>
            <person name="Thoen E."/>
            <person name="Andreopoulos B."/>
            <person name="Lu D."/>
            <person name="Skrede I."/>
            <person name="Drula E."/>
            <person name="Henrissat B."/>
            <person name="Morin E."/>
            <person name="Kohler A."/>
            <person name="Barry K."/>
            <person name="LaButti K."/>
            <person name="Morin E."/>
            <person name="Salamov A."/>
            <person name="Lipzen A."/>
            <person name="Mereny Z."/>
            <person name="Hegedus B."/>
            <person name="Baldrian P."/>
            <person name="Stursova M."/>
            <person name="Weitz H."/>
            <person name="Taylor A."/>
            <person name="Grigoriev I.V."/>
            <person name="Nagy L.G."/>
            <person name="Martin F."/>
            <person name="Kauserud H."/>
        </authorList>
    </citation>
    <scope>NUCLEOTIDE SEQUENCE</scope>
    <source>
        <strain evidence="2">9144</strain>
    </source>
</reference>
<dbReference type="InterPro" id="IPR041539">
    <property type="entry name" value="CxC5"/>
</dbReference>
<protein>
    <recommendedName>
        <fullName evidence="1">CxC5 like cysteine cluster associated with KDZ domain-containing protein</fullName>
    </recommendedName>
</protein>
<dbReference type="Pfam" id="PF18718">
    <property type="entry name" value="CxC5"/>
    <property type="match status" value="1"/>
</dbReference>
<name>A0AAD6Y6D9_9AGAR</name>
<dbReference type="AlphaFoldDB" id="A0AAD6Y6D9"/>
<feature type="non-terminal residue" evidence="2">
    <location>
        <position position="1"/>
    </location>
</feature>
<gene>
    <name evidence="2" type="ORF">GGX14DRAFT_673105</name>
</gene>
<comment type="caution">
    <text evidence="2">The sequence shown here is derived from an EMBL/GenBank/DDBJ whole genome shotgun (WGS) entry which is preliminary data.</text>
</comment>
<evidence type="ECO:0000313" key="2">
    <source>
        <dbReference type="EMBL" id="KAJ7196352.1"/>
    </source>
</evidence>
<organism evidence="2 3">
    <name type="scientific">Mycena pura</name>
    <dbReference type="NCBI Taxonomy" id="153505"/>
    <lineage>
        <taxon>Eukaryota</taxon>
        <taxon>Fungi</taxon>
        <taxon>Dikarya</taxon>
        <taxon>Basidiomycota</taxon>
        <taxon>Agaricomycotina</taxon>
        <taxon>Agaricomycetes</taxon>
        <taxon>Agaricomycetidae</taxon>
        <taxon>Agaricales</taxon>
        <taxon>Marasmiineae</taxon>
        <taxon>Mycenaceae</taxon>
        <taxon>Mycena</taxon>
    </lineage>
</organism>
<dbReference type="EMBL" id="JARJCW010000084">
    <property type="protein sequence ID" value="KAJ7196352.1"/>
    <property type="molecule type" value="Genomic_DNA"/>
</dbReference>
<keyword evidence="3" id="KW-1185">Reference proteome</keyword>
<proteinExistence type="predicted"/>
<accession>A0AAD6Y6D9</accession>
<sequence>MESPLEFDSTVQYIELIRLLKPSVQWKEASYKLTPPEDLPLNVHEFLKASLGLADEHAKLAWAKLRVTAWDKDLTSDQETAARTKYIEHFLRHGLTNDIGVFSLEPPTRTCVDTACVQGLQSDPSFKRDRELVEPYTVKVTIFTKGFGSIPGFATSRYCRHCHTRYHPTFYVHSNASTRTYYPESLQFLQISTHFYIDVELCELFSVMMSTSWTSATNCARTYNEGLCNQAIAPLLPTTWPVSFDMDVENVWDAFFLHNLILDRRAHSRVLQLLHNAPSQSERLRPALRERNERMVGPGQDAWNHVCDTCCWFTIDENG</sequence>
<evidence type="ECO:0000259" key="1">
    <source>
        <dbReference type="Pfam" id="PF18718"/>
    </source>
</evidence>
<evidence type="ECO:0000313" key="3">
    <source>
        <dbReference type="Proteomes" id="UP001219525"/>
    </source>
</evidence>